<reference evidence="7 8" key="1">
    <citation type="submission" date="2020-05" db="EMBL/GenBank/DDBJ databases">
        <title>MicrobeNet Type strains.</title>
        <authorList>
            <person name="Nicholson A.C."/>
        </authorList>
    </citation>
    <scope>NUCLEOTIDE SEQUENCE [LARGE SCALE GENOMIC DNA]</scope>
    <source>
        <strain evidence="7 8">JCM 3224</strain>
    </source>
</reference>
<dbReference type="InterPro" id="IPR047653">
    <property type="entry name" value="Tn3-like_transpos"/>
</dbReference>
<dbReference type="Pfam" id="PF13700">
    <property type="entry name" value="DUF4158"/>
    <property type="match status" value="1"/>
</dbReference>
<organism evidence="7 8">
    <name type="scientific">Nocardia uniformis</name>
    <dbReference type="NCBI Taxonomy" id="53432"/>
    <lineage>
        <taxon>Bacteria</taxon>
        <taxon>Bacillati</taxon>
        <taxon>Actinomycetota</taxon>
        <taxon>Actinomycetes</taxon>
        <taxon>Mycobacteriales</taxon>
        <taxon>Nocardiaceae</taxon>
        <taxon>Nocardia</taxon>
    </lineage>
</organism>
<gene>
    <name evidence="7" type="ORF">HLB23_40490</name>
</gene>
<keyword evidence="3" id="KW-0238">DNA-binding</keyword>
<keyword evidence="8" id="KW-1185">Reference proteome</keyword>
<evidence type="ECO:0000259" key="6">
    <source>
        <dbReference type="Pfam" id="PF13700"/>
    </source>
</evidence>
<dbReference type="InterPro" id="IPR002513">
    <property type="entry name" value="Tn3_Tnp_DDE_dom"/>
</dbReference>
<sequence length="1008" mass="112272">MTDEGGYGRFGALSRVELERFFYLDDEDRKLIAGRRRDYNRLGFALQVVTVRQLGMFLADPLDVPPELIEYLAEQLAIEDSSCVKQYTDRDKTKLEHAWEIQREYGLTSYSEVEAELAAWVADQAWVSGDGPKAMFAGAVDWLRKRQALLPGPRTLERLVTDGRQAADQRLWSALTDPVTAQSASALLALLDVPEGKRRVSELERLRRGVFRASSKGMVAALDRLGDLIALGGHSLDVSMVPQRRVIGLATYGLSSKAPALRRLEPRRNRLAVMVATVKVLSGRATDDVLELFDLLMVTDLMSKAERESREEKLRRYPRVSRYAGKLAAAVRVLLEMTEIEPDLSLEMMWDLIENTATKSELRAAVAVIDELVPVDDAELNEQRLEELAGRLATVRVFLPRLMRTVVFGATADGAPVLVAMKTLGELMSTKSKLPASWLDARQVDHDLIGGGWKRLVYREGRPPETVDRAAYTLCLLEQFHRHLKHRNIFAPQSTRWRDPRAQLLAGPAWEQSREAGMNALNLPEDPGALLAEHAAAVDTAYREVAARLDSDGPASVDEDGRLHLAALKAEPDPPSLVDLRRRVEAMVPEIDLPELVLEVMSWVPGFTESFTHVSGNGARVADLGLSVAAVLCANAMNVGFKPVTSPGVDALTRDRLHHVDQNYVRSETLTGANVELIKAQAWIELAQLWGGGLLASVDGMRFVVPVRTIHARPNSKYFGRKRGITWLNMLNDQSAGLSAKVVFGTPRDSLNFIDVVQLQQGGKVPEAIITDTGSYSDIVFGLVHLIGKQYRPQLANLPDQRLWRFDTRADYGPLDQAARGRIDTDKITAHWEDMCRVAVSINACEVSAHDVTRMISRDGNPTPLGQGIAHYGRIFKTLHILRLADDEPYRREGKAQANLGEGRHDLARRIYHGKKGEMTRTYYEGMEDQLNALGLVLNCTVLWNTFYTNRALEQLRAQGYPVLDADAARLSAFIRTHIGIDGHYAFHLADLGGKYRPLRDPDAHDDE</sequence>
<proteinExistence type="inferred from homology"/>
<comment type="similarity">
    <text evidence="1">Belongs to the transposase 7 family.</text>
</comment>
<evidence type="ECO:0000313" key="8">
    <source>
        <dbReference type="Proteomes" id="UP000586827"/>
    </source>
</evidence>
<dbReference type="InterPro" id="IPR025296">
    <property type="entry name" value="DUF4158"/>
</dbReference>
<dbReference type="GO" id="GO:0003677">
    <property type="term" value="F:DNA binding"/>
    <property type="evidence" value="ECO:0007669"/>
    <property type="project" value="UniProtKB-KW"/>
</dbReference>
<keyword evidence="2" id="KW-0815">Transposition</keyword>
<evidence type="ECO:0000256" key="2">
    <source>
        <dbReference type="ARBA" id="ARBA00022578"/>
    </source>
</evidence>
<keyword evidence="4" id="KW-0233">DNA recombination</keyword>
<evidence type="ECO:0000313" key="7">
    <source>
        <dbReference type="EMBL" id="NNH76059.1"/>
    </source>
</evidence>
<feature type="domain" description="DUF4158" evidence="6">
    <location>
        <begin position="7"/>
        <end position="161"/>
    </location>
</feature>
<dbReference type="RefSeq" id="WP_067523804.1">
    <property type="nucleotide sequence ID" value="NZ_JABELX010000035.1"/>
</dbReference>
<dbReference type="Proteomes" id="UP000586827">
    <property type="component" value="Unassembled WGS sequence"/>
</dbReference>
<name>A0A849CIE6_9NOCA</name>
<dbReference type="Pfam" id="PF01526">
    <property type="entry name" value="DDE_Tnp_Tn3"/>
    <property type="match status" value="1"/>
</dbReference>
<dbReference type="NCBIfam" id="NF033527">
    <property type="entry name" value="transpos_Tn3"/>
    <property type="match status" value="1"/>
</dbReference>
<feature type="domain" description="Tn3 transposase DDE" evidence="5">
    <location>
        <begin position="595"/>
        <end position="985"/>
    </location>
</feature>
<accession>A0A849CIE6</accession>
<evidence type="ECO:0000259" key="5">
    <source>
        <dbReference type="Pfam" id="PF01526"/>
    </source>
</evidence>
<evidence type="ECO:0000256" key="1">
    <source>
        <dbReference type="ARBA" id="ARBA00009402"/>
    </source>
</evidence>
<protein>
    <submittedName>
        <fullName evidence="7">Tn3 family transposase</fullName>
    </submittedName>
</protein>
<comment type="caution">
    <text evidence="7">The sequence shown here is derived from an EMBL/GenBank/DDBJ whole genome shotgun (WGS) entry which is preliminary data.</text>
</comment>
<dbReference type="GO" id="GO:0004803">
    <property type="term" value="F:transposase activity"/>
    <property type="evidence" value="ECO:0007669"/>
    <property type="project" value="InterPro"/>
</dbReference>
<evidence type="ECO:0000256" key="3">
    <source>
        <dbReference type="ARBA" id="ARBA00023125"/>
    </source>
</evidence>
<dbReference type="EMBL" id="JABELX010000035">
    <property type="protein sequence ID" value="NNH76059.1"/>
    <property type="molecule type" value="Genomic_DNA"/>
</dbReference>
<dbReference type="AlphaFoldDB" id="A0A849CIE6"/>
<evidence type="ECO:0000256" key="4">
    <source>
        <dbReference type="ARBA" id="ARBA00023172"/>
    </source>
</evidence>
<dbReference type="GO" id="GO:0006313">
    <property type="term" value="P:DNA transposition"/>
    <property type="evidence" value="ECO:0007669"/>
    <property type="project" value="InterPro"/>
</dbReference>